<dbReference type="EMBL" id="CP092365">
    <property type="protein sequence ID" value="ULN52503.1"/>
    <property type="molecule type" value="Genomic_DNA"/>
</dbReference>
<feature type="transmembrane region" description="Helical" evidence="2">
    <location>
        <begin position="111"/>
        <end position="135"/>
    </location>
</feature>
<sequence>MANPPGSDRDGETTDPVAPLEHDAENDAITDRVDAPADPPTEILGSGEQSPAEQPERRFTAPGFDAGATQVLPPAPEDPETEVFAPQAGKVPPQAIPPRGSKLAPQLHNSWGWVLALTLIILALAAIAVLGTVLMTRDSDPKVASQKDLVRETIHDFDLALQKGDLTTLRSITCGTTRDNYVNYDDAKWADIHARVKKADRYPMVASVDEIVVNDEHAEANVTAYMAYAPSQRSTRSFDLQFRDDQWKICQAPAG</sequence>
<evidence type="ECO:0000313" key="3">
    <source>
        <dbReference type="EMBL" id="ULN52503.1"/>
    </source>
</evidence>
<proteinExistence type="predicted"/>
<protein>
    <submittedName>
        <fullName evidence="3">DUF4878 domain-containing protein</fullName>
    </submittedName>
</protein>
<name>A0ABY3TXR0_9MYCO</name>
<feature type="region of interest" description="Disordered" evidence="1">
    <location>
        <begin position="1"/>
        <end position="83"/>
    </location>
</feature>
<evidence type="ECO:0000256" key="1">
    <source>
        <dbReference type="SAM" id="MobiDB-lite"/>
    </source>
</evidence>
<keyword evidence="2" id="KW-1133">Transmembrane helix</keyword>
<keyword evidence="2" id="KW-0812">Transmembrane</keyword>
<dbReference type="Proteomes" id="UP001055200">
    <property type="component" value="Chromosome"/>
</dbReference>
<dbReference type="RefSeq" id="WP_240170775.1">
    <property type="nucleotide sequence ID" value="NZ_CP092365.1"/>
</dbReference>
<keyword evidence="4" id="KW-1185">Reference proteome</keyword>
<accession>A0ABY3TXR0</accession>
<evidence type="ECO:0000256" key="2">
    <source>
        <dbReference type="SAM" id="Phobius"/>
    </source>
</evidence>
<keyword evidence="2" id="KW-0472">Membrane</keyword>
<gene>
    <name evidence="3" type="ORF">MIU77_16950</name>
</gene>
<feature type="compositionally biased region" description="Basic and acidic residues" evidence="1">
    <location>
        <begin position="20"/>
        <end position="35"/>
    </location>
</feature>
<organism evidence="3 4">
    <name type="scientific">Mycolicibacillus parakoreensis</name>
    <dbReference type="NCBI Taxonomy" id="1069221"/>
    <lineage>
        <taxon>Bacteria</taxon>
        <taxon>Bacillati</taxon>
        <taxon>Actinomycetota</taxon>
        <taxon>Actinomycetes</taxon>
        <taxon>Mycobacteriales</taxon>
        <taxon>Mycobacteriaceae</taxon>
        <taxon>Mycolicibacillus</taxon>
    </lineage>
</organism>
<reference evidence="3" key="1">
    <citation type="submission" date="2022-08" db="EMBL/GenBank/DDBJ databases">
        <title>Complete genome sequence of 14 non-tuberculosis mycobacteria type-strains.</title>
        <authorList>
            <person name="Igarashi Y."/>
            <person name="Osugi A."/>
            <person name="Mitarai S."/>
        </authorList>
    </citation>
    <scope>NUCLEOTIDE SEQUENCE</scope>
    <source>
        <strain evidence="3">DSM 45575</strain>
    </source>
</reference>
<evidence type="ECO:0000313" key="4">
    <source>
        <dbReference type="Proteomes" id="UP001055200"/>
    </source>
</evidence>